<dbReference type="AlphaFoldDB" id="A0AAE0I195"/>
<reference evidence="2" key="2">
    <citation type="submission" date="2023-06" db="EMBL/GenBank/DDBJ databases">
        <authorList>
            <consortium name="Lawrence Berkeley National Laboratory"/>
            <person name="Haridas S."/>
            <person name="Hensen N."/>
            <person name="Bonometti L."/>
            <person name="Westerberg I."/>
            <person name="Brannstrom I.O."/>
            <person name="Guillou S."/>
            <person name="Cros-Aarteil S."/>
            <person name="Calhoun S."/>
            <person name="Kuo A."/>
            <person name="Mondo S."/>
            <person name="Pangilinan J."/>
            <person name="Riley R."/>
            <person name="Labutti K."/>
            <person name="Andreopoulos B."/>
            <person name="Lipzen A."/>
            <person name="Chen C."/>
            <person name="Yanf M."/>
            <person name="Daum C."/>
            <person name="Ng V."/>
            <person name="Clum A."/>
            <person name="Steindorff A."/>
            <person name="Ohm R."/>
            <person name="Martin F."/>
            <person name="Silar P."/>
            <person name="Natvig D."/>
            <person name="Lalanne C."/>
            <person name="Gautier V."/>
            <person name="Ament-Velasquez S.L."/>
            <person name="Kruys A."/>
            <person name="Hutchinson M.I."/>
            <person name="Powell A.J."/>
            <person name="Barry K."/>
            <person name="Miller A.N."/>
            <person name="Grigoriev I.V."/>
            <person name="Debuchy R."/>
            <person name="Gladieux P."/>
            <person name="Thoren M.H."/>
            <person name="Johannesson H."/>
        </authorList>
    </citation>
    <scope>NUCLEOTIDE SEQUENCE</scope>
    <source>
        <strain evidence="2">CBS 118394</strain>
    </source>
</reference>
<dbReference type="PANTHER" id="PTHR33840:SF16">
    <property type="entry name" value="DUF2235 DOMAIN-CONTAINING PROTEIN"/>
    <property type="match status" value="1"/>
</dbReference>
<dbReference type="Pfam" id="PF09994">
    <property type="entry name" value="T6SS_Tle1-like_cat"/>
    <property type="match status" value="1"/>
</dbReference>
<organism evidence="2 3">
    <name type="scientific">Apodospora peruviana</name>
    <dbReference type="NCBI Taxonomy" id="516989"/>
    <lineage>
        <taxon>Eukaryota</taxon>
        <taxon>Fungi</taxon>
        <taxon>Dikarya</taxon>
        <taxon>Ascomycota</taxon>
        <taxon>Pezizomycotina</taxon>
        <taxon>Sordariomycetes</taxon>
        <taxon>Sordariomycetidae</taxon>
        <taxon>Sordariales</taxon>
        <taxon>Lasiosphaeriaceae</taxon>
        <taxon>Apodospora</taxon>
    </lineage>
</organism>
<reference evidence="2" key="1">
    <citation type="journal article" date="2023" name="Mol. Phylogenet. Evol.">
        <title>Genome-scale phylogeny and comparative genomics of the fungal order Sordariales.</title>
        <authorList>
            <person name="Hensen N."/>
            <person name="Bonometti L."/>
            <person name="Westerberg I."/>
            <person name="Brannstrom I.O."/>
            <person name="Guillou S."/>
            <person name="Cros-Aarteil S."/>
            <person name="Calhoun S."/>
            <person name="Haridas S."/>
            <person name="Kuo A."/>
            <person name="Mondo S."/>
            <person name="Pangilinan J."/>
            <person name="Riley R."/>
            <person name="LaButti K."/>
            <person name="Andreopoulos B."/>
            <person name="Lipzen A."/>
            <person name="Chen C."/>
            <person name="Yan M."/>
            <person name="Daum C."/>
            <person name="Ng V."/>
            <person name="Clum A."/>
            <person name="Steindorff A."/>
            <person name="Ohm R.A."/>
            <person name="Martin F."/>
            <person name="Silar P."/>
            <person name="Natvig D.O."/>
            <person name="Lalanne C."/>
            <person name="Gautier V."/>
            <person name="Ament-Velasquez S.L."/>
            <person name="Kruys A."/>
            <person name="Hutchinson M.I."/>
            <person name="Powell A.J."/>
            <person name="Barry K."/>
            <person name="Miller A.N."/>
            <person name="Grigoriev I.V."/>
            <person name="Debuchy R."/>
            <person name="Gladieux P."/>
            <person name="Hiltunen Thoren M."/>
            <person name="Johannesson H."/>
        </authorList>
    </citation>
    <scope>NUCLEOTIDE SEQUENCE</scope>
    <source>
        <strain evidence="2">CBS 118394</strain>
    </source>
</reference>
<dbReference type="EMBL" id="JAUEDM010000005">
    <property type="protein sequence ID" value="KAK3316645.1"/>
    <property type="molecule type" value="Genomic_DNA"/>
</dbReference>
<dbReference type="InterPro" id="IPR018712">
    <property type="entry name" value="Tle1-like_cat"/>
</dbReference>
<protein>
    <recommendedName>
        <fullName evidence="1">T6SS Phospholipase effector Tle1-like catalytic domain-containing protein</fullName>
    </recommendedName>
</protein>
<feature type="domain" description="T6SS Phospholipase effector Tle1-like catalytic" evidence="1">
    <location>
        <begin position="24"/>
        <end position="388"/>
    </location>
</feature>
<keyword evidence="3" id="KW-1185">Reference proteome</keyword>
<comment type="caution">
    <text evidence="2">The sequence shown here is derived from an EMBL/GenBank/DDBJ whole genome shotgun (WGS) entry which is preliminary data.</text>
</comment>
<accession>A0AAE0I195</accession>
<dbReference type="Proteomes" id="UP001283341">
    <property type="component" value="Unassembled WGS sequence"/>
</dbReference>
<evidence type="ECO:0000313" key="2">
    <source>
        <dbReference type="EMBL" id="KAK3316645.1"/>
    </source>
</evidence>
<proteinExistence type="predicted"/>
<dbReference type="PANTHER" id="PTHR33840">
    <property type="match status" value="1"/>
</dbReference>
<evidence type="ECO:0000259" key="1">
    <source>
        <dbReference type="Pfam" id="PF09994"/>
    </source>
</evidence>
<gene>
    <name evidence="2" type="ORF">B0H66DRAFT_300337</name>
</gene>
<sequence length="618" mass="69110">MAHYFDADIRQGGFVDTSLNPAPKRIIICCDGTWQSSVSNVTNIPSNVTRLARYLTKIGKDDKNQPWQQLVYYDAGIGTGVSDLEAKRQGGTGSGFVGNVIEAYNFIVLNYNLGDQVSCIGFSRGAYTARAVAGLVTDIGIIRPRDMQDFPELYRLYQGHSDSHSFRKTKTWREWVEGKRLFDPKQKNVPEAWKQSPVAWEKRPHGAAPESTRWIEAIGVFDTVGSLGIPEVEGWLTGGLVKLFGKAVPVEKFGFHNVALSPYIKHAYHALALDEHRKPFDATLWHFPGDGVAKTSQPPASSAELREKWNQLRDSSDAKEEELSKAWEDLVTAEMYEELKKHECSKLLQVWFPGVHINIGGGSDDLLKEKKSDLEQIAMITLTWMVEQLKEHLSFEINVTELAAVDRFLLLRPAVDELLTAKKKDHWLVKRINDLMAKDTKPDPWNDGNVTRARVFAAEALHSQWATGPIIDSFEGQMTKAGSKDRTPGEYKEVKLGRTNEQIHPTVQYRKDHLTGSPDGPYNPVPLRSFTRKKTEPASDGTVSYEWVKGGVRIPEYKIGGMNSAERACITGSKAARAWLGSLDKECGVDSWEARALDVDSELTQAPQNHGFQPNNGF</sequence>
<evidence type="ECO:0000313" key="3">
    <source>
        <dbReference type="Proteomes" id="UP001283341"/>
    </source>
</evidence>
<name>A0AAE0I195_9PEZI</name>